<reference evidence="3" key="1">
    <citation type="submission" date="2018-05" db="EMBL/GenBank/DDBJ databases">
        <authorList>
            <person name="Lanie J.A."/>
            <person name="Ng W.-L."/>
            <person name="Kazmierczak K.M."/>
            <person name="Andrzejewski T.M."/>
            <person name="Davidsen T.M."/>
            <person name="Wayne K.J."/>
            <person name="Tettelin H."/>
            <person name="Glass J.I."/>
            <person name="Rusch D."/>
            <person name="Podicherti R."/>
            <person name="Tsui H.-C.T."/>
            <person name="Winkler M.E."/>
        </authorList>
    </citation>
    <scope>NUCLEOTIDE SEQUENCE</scope>
</reference>
<dbReference type="GO" id="GO:0000166">
    <property type="term" value="F:nucleotide binding"/>
    <property type="evidence" value="ECO:0007669"/>
    <property type="project" value="InterPro"/>
</dbReference>
<dbReference type="SUPFAM" id="SSF51735">
    <property type="entry name" value="NAD(P)-binding Rossmann-fold domains"/>
    <property type="match status" value="1"/>
</dbReference>
<accession>A0A382AC30</accession>
<feature type="non-terminal residue" evidence="3">
    <location>
        <position position="1"/>
    </location>
</feature>
<dbReference type="AlphaFoldDB" id="A0A382AC30"/>
<dbReference type="PANTHER" id="PTHR43377:SF1">
    <property type="entry name" value="BILIVERDIN REDUCTASE A"/>
    <property type="match status" value="1"/>
</dbReference>
<feature type="domain" description="Gfo/Idh/MocA-like oxidoreductase N-terminal" evidence="1">
    <location>
        <begin position="1"/>
        <end position="118"/>
    </location>
</feature>
<dbReference type="SUPFAM" id="SSF55347">
    <property type="entry name" value="Glyceraldehyde-3-phosphate dehydrogenase-like, C-terminal domain"/>
    <property type="match status" value="1"/>
</dbReference>
<gene>
    <name evidence="3" type="ORF">METZ01_LOCUS151506</name>
</gene>
<evidence type="ECO:0000259" key="2">
    <source>
        <dbReference type="Pfam" id="PF22725"/>
    </source>
</evidence>
<protein>
    <recommendedName>
        <fullName evidence="4">Gfo/Idh/MocA-like oxidoreductase N-terminal domain-containing protein</fullName>
    </recommendedName>
</protein>
<sequence>VAVLGVGSLGQQHARIYSEMHRQDAVELVGVYDTDPAQARSIAEKHGTAALGSVEAAAAAADALSIVTPTVTHHDLAKPLLEQGKHLLVEKPMTDNAGQAADLVRLARQHDCVLQVGHIERFNPVFNYLQQAARDPRFIESHRLSPFPARSMDIGVVLDLMIHDLDIVLAFVRSPVEHVDAAGVRVLSASEDIANARLRFANGCVANLTVSRVSPESLRKIRVFSGGDEPGYVSLDYREQQGYHYRLARDDEQESSTLKKIFAGKDSAIVSQFGGRRVVREPVPIQREEPLKVELESFIRCVAEKQEPLVSGESARQAIELALEITGQIQSQNG</sequence>
<evidence type="ECO:0008006" key="4">
    <source>
        <dbReference type="Google" id="ProtNLM"/>
    </source>
</evidence>
<dbReference type="InterPro" id="IPR000683">
    <property type="entry name" value="Gfo/Idh/MocA-like_OxRdtase_N"/>
</dbReference>
<dbReference type="Pfam" id="PF22725">
    <property type="entry name" value="GFO_IDH_MocA_C3"/>
    <property type="match status" value="1"/>
</dbReference>
<proteinExistence type="predicted"/>
<evidence type="ECO:0000313" key="3">
    <source>
        <dbReference type="EMBL" id="SVA98652.1"/>
    </source>
</evidence>
<dbReference type="Pfam" id="PF01408">
    <property type="entry name" value="GFO_IDH_MocA"/>
    <property type="match status" value="1"/>
</dbReference>
<feature type="domain" description="GFO/IDH/MocA-like oxidoreductase" evidence="2">
    <location>
        <begin position="151"/>
        <end position="223"/>
    </location>
</feature>
<name>A0A382AC30_9ZZZZ</name>
<dbReference type="Gene3D" id="3.30.360.10">
    <property type="entry name" value="Dihydrodipicolinate Reductase, domain 2"/>
    <property type="match status" value="1"/>
</dbReference>
<dbReference type="Gene3D" id="3.40.50.720">
    <property type="entry name" value="NAD(P)-binding Rossmann-like Domain"/>
    <property type="match status" value="1"/>
</dbReference>
<evidence type="ECO:0000259" key="1">
    <source>
        <dbReference type="Pfam" id="PF01408"/>
    </source>
</evidence>
<organism evidence="3">
    <name type="scientific">marine metagenome</name>
    <dbReference type="NCBI Taxonomy" id="408172"/>
    <lineage>
        <taxon>unclassified sequences</taxon>
        <taxon>metagenomes</taxon>
        <taxon>ecological metagenomes</taxon>
    </lineage>
</organism>
<dbReference type="InterPro" id="IPR051450">
    <property type="entry name" value="Gfo/Idh/MocA_Oxidoreductases"/>
</dbReference>
<dbReference type="PANTHER" id="PTHR43377">
    <property type="entry name" value="BILIVERDIN REDUCTASE A"/>
    <property type="match status" value="1"/>
</dbReference>
<dbReference type="EMBL" id="UINC01024632">
    <property type="protein sequence ID" value="SVA98652.1"/>
    <property type="molecule type" value="Genomic_DNA"/>
</dbReference>
<dbReference type="InterPro" id="IPR055170">
    <property type="entry name" value="GFO_IDH_MocA-like_dom"/>
</dbReference>
<dbReference type="InterPro" id="IPR036291">
    <property type="entry name" value="NAD(P)-bd_dom_sf"/>
</dbReference>